<keyword evidence="1" id="KW-1133">Transmembrane helix</keyword>
<keyword evidence="1" id="KW-0472">Membrane</keyword>
<dbReference type="Proteomes" id="UP000593565">
    <property type="component" value="Unassembled WGS sequence"/>
</dbReference>
<name>A0A7J5ZTK0_AMEME</name>
<organism evidence="2 3">
    <name type="scientific">Ameiurus melas</name>
    <name type="common">Black bullhead</name>
    <name type="synonym">Silurus melas</name>
    <dbReference type="NCBI Taxonomy" id="219545"/>
    <lineage>
        <taxon>Eukaryota</taxon>
        <taxon>Metazoa</taxon>
        <taxon>Chordata</taxon>
        <taxon>Craniata</taxon>
        <taxon>Vertebrata</taxon>
        <taxon>Euteleostomi</taxon>
        <taxon>Actinopterygii</taxon>
        <taxon>Neopterygii</taxon>
        <taxon>Teleostei</taxon>
        <taxon>Ostariophysi</taxon>
        <taxon>Siluriformes</taxon>
        <taxon>Ictaluridae</taxon>
        <taxon>Ameiurus</taxon>
    </lineage>
</organism>
<sequence>MADEQDWITPSGWLCDWLKQEAPSFSLRQKKKKVPFYRPLNFISSLFILSYPYRSVRFIYFCRLNRVDILVRILVSFSRSLFVCLFVWSFHRLRSLSSFLTCCEMHHEADFGSSDFISYFVNKDAKLKSIGRQPDGSVDTFPYFPLLNLQSMTFFYFIFFYFLS</sequence>
<proteinExistence type="predicted"/>
<feature type="transmembrane region" description="Helical" evidence="1">
    <location>
        <begin position="36"/>
        <end position="53"/>
    </location>
</feature>
<feature type="non-terminal residue" evidence="2">
    <location>
        <position position="164"/>
    </location>
</feature>
<evidence type="ECO:0000313" key="3">
    <source>
        <dbReference type="Proteomes" id="UP000593565"/>
    </source>
</evidence>
<feature type="transmembrane region" description="Helical" evidence="1">
    <location>
        <begin position="143"/>
        <end position="163"/>
    </location>
</feature>
<comment type="caution">
    <text evidence="2">The sequence shown here is derived from an EMBL/GenBank/DDBJ whole genome shotgun (WGS) entry which is preliminary data.</text>
</comment>
<protein>
    <submittedName>
        <fullName evidence="2">Uncharacterized protein</fullName>
    </submittedName>
</protein>
<evidence type="ECO:0000313" key="2">
    <source>
        <dbReference type="EMBL" id="KAF4072568.1"/>
    </source>
</evidence>
<reference evidence="2 3" key="1">
    <citation type="submission" date="2020-02" db="EMBL/GenBank/DDBJ databases">
        <title>A chromosome-scale genome assembly of the black bullhead catfish (Ameiurus melas).</title>
        <authorList>
            <person name="Wen M."/>
            <person name="Zham M."/>
            <person name="Cabau C."/>
            <person name="Klopp C."/>
            <person name="Donnadieu C."/>
            <person name="Roques C."/>
            <person name="Bouchez O."/>
            <person name="Lampietro C."/>
            <person name="Jouanno E."/>
            <person name="Herpin A."/>
            <person name="Louis A."/>
            <person name="Berthelot C."/>
            <person name="Parey E."/>
            <person name="Roest-Crollius H."/>
            <person name="Braasch I."/>
            <person name="Postlethwait J."/>
            <person name="Robinson-Rechavi M."/>
            <person name="Echchiki A."/>
            <person name="Begum T."/>
            <person name="Montfort J."/>
            <person name="Schartl M."/>
            <person name="Bobe J."/>
            <person name="Guiguen Y."/>
        </authorList>
    </citation>
    <scope>NUCLEOTIDE SEQUENCE [LARGE SCALE GENOMIC DNA]</scope>
    <source>
        <strain evidence="2">M_S1</strain>
        <tissue evidence="2">Blood</tissue>
    </source>
</reference>
<dbReference type="AlphaFoldDB" id="A0A7J5ZTK0"/>
<keyword evidence="3" id="KW-1185">Reference proteome</keyword>
<keyword evidence="1" id="KW-0812">Transmembrane</keyword>
<evidence type="ECO:0000256" key="1">
    <source>
        <dbReference type="SAM" id="Phobius"/>
    </source>
</evidence>
<feature type="transmembrane region" description="Helical" evidence="1">
    <location>
        <begin position="69"/>
        <end position="90"/>
    </location>
</feature>
<accession>A0A7J5ZTK0</accession>
<gene>
    <name evidence="2" type="ORF">AMELA_G00264430</name>
</gene>
<dbReference type="EMBL" id="JAAGNN010000025">
    <property type="protein sequence ID" value="KAF4072568.1"/>
    <property type="molecule type" value="Genomic_DNA"/>
</dbReference>